<reference evidence="5 6" key="1">
    <citation type="submission" date="2019-03" db="EMBL/GenBank/DDBJ databases">
        <title>Draft genome sequences of novel Actinobacteria.</title>
        <authorList>
            <person name="Sahin N."/>
            <person name="Ay H."/>
            <person name="Saygin H."/>
        </authorList>
    </citation>
    <scope>NUCLEOTIDE SEQUENCE [LARGE SCALE GENOMIC DNA]</scope>
    <source>
        <strain evidence="5 6">7K502</strain>
    </source>
</reference>
<proteinExistence type="predicted"/>
<dbReference type="EMBL" id="SMKW01000112">
    <property type="protein sequence ID" value="TDD36270.1"/>
    <property type="molecule type" value="Genomic_DNA"/>
</dbReference>
<dbReference type="Gene3D" id="3.40.50.2300">
    <property type="match status" value="1"/>
</dbReference>
<dbReference type="AlphaFoldDB" id="A0A4R4XY92"/>
<dbReference type="SMART" id="SM00421">
    <property type="entry name" value="HTH_LUXR"/>
    <property type="match status" value="1"/>
</dbReference>
<organism evidence="5 6">
    <name type="scientific">Saccharopolyspora elongata</name>
    <dbReference type="NCBI Taxonomy" id="2530387"/>
    <lineage>
        <taxon>Bacteria</taxon>
        <taxon>Bacillati</taxon>
        <taxon>Actinomycetota</taxon>
        <taxon>Actinomycetes</taxon>
        <taxon>Pseudonocardiales</taxon>
        <taxon>Pseudonocardiaceae</taxon>
        <taxon>Saccharopolyspora</taxon>
    </lineage>
</organism>
<dbReference type="GO" id="GO:0006355">
    <property type="term" value="P:regulation of DNA-templated transcription"/>
    <property type="evidence" value="ECO:0007669"/>
    <property type="project" value="InterPro"/>
</dbReference>
<keyword evidence="2" id="KW-0238">DNA-binding</keyword>
<keyword evidence="3" id="KW-0804">Transcription</keyword>
<dbReference type="GO" id="GO:0003677">
    <property type="term" value="F:DNA binding"/>
    <property type="evidence" value="ECO:0007669"/>
    <property type="project" value="UniProtKB-KW"/>
</dbReference>
<name>A0A4R4XY92_9PSEU</name>
<dbReference type="RefSeq" id="WP_132494362.1">
    <property type="nucleotide sequence ID" value="NZ_SMKW01000112.1"/>
</dbReference>
<keyword evidence="1" id="KW-0805">Transcription regulation</keyword>
<dbReference type="CDD" id="cd06170">
    <property type="entry name" value="LuxR_C_like"/>
    <property type="match status" value="1"/>
</dbReference>
<dbReference type="InterPro" id="IPR000792">
    <property type="entry name" value="Tscrpt_reg_LuxR_C"/>
</dbReference>
<dbReference type="PANTHER" id="PTHR43214:SF24">
    <property type="entry name" value="TRANSCRIPTIONAL REGULATORY PROTEIN NARL-RELATED"/>
    <property type="match status" value="1"/>
</dbReference>
<protein>
    <submittedName>
        <fullName evidence="5">Response regulator transcription factor</fullName>
    </submittedName>
</protein>
<evidence type="ECO:0000256" key="2">
    <source>
        <dbReference type="ARBA" id="ARBA00023125"/>
    </source>
</evidence>
<comment type="caution">
    <text evidence="5">The sequence shown here is derived from an EMBL/GenBank/DDBJ whole genome shotgun (WGS) entry which is preliminary data.</text>
</comment>
<dbReference type="PRINTS" id="PR00038">
    <property type="entry name" value="HTHLUXR"/>
</dbReference>
<keyword evidence="6" id="KW-1185">Reference proteome</keyword>
<dbReference type="PROSITE" id="PS50043">
    <property type="entry name" value="HTH_LUXR_2"/>
    <property type="match status" value="1"/>
</dbReference>
<feature type="domain" description="HTH luxR-type" evidence="4">
    <location>
        <begin position="141"/>
        <end position="206"/>
    </location>
</feature>
<dbReference type="SUPFAM" id="SSF46894">
    <property type="entry name" value="C-terminal effector domain of the bipartite response regulators"/>
    <property type="match status" value="1"/>
</dbReference>
<evidence type="ECO:0000256" key="1">
    <source>
        <dbReference type="ARBA" id="ARBA00023015"/>
    </source>
</evidence>
<dbReference type="Pfam" id="PF00196">
    <property type="entry name" value="GerE"/>
    <property type="match status" value="1"/>
</dbReference>
<dbReference type="PANTHER" id="PTHR43214">
    <property type="entry name" value="TWO-COMPONENT RESPONSE REGULATOR"/>
    <property type="match status" value="1"/>
</dbReference>
<dbReference type="InterPro" id="IPR016032">
    <property type="entry name" value="Sig_transdc_resp-reg_C-effctor"/>
</dbReference>
<gene>
    <name evidence="5" type="ORF">E1288_42185</name>
</gene>
<dbReference type="OrthoDB" id="4309410at2"/>
<evidence type="ECO:0000313" key="5">
    <source>
        <dbReference type="EMBL" id="TDD36270.1"/>
    </source>
</evidence>
<evidence type="ECO:0000313" key="6">
    <source>
        <dbReference type="Proteomes" id="UP000294947"/>
    </source>
</evidence>
<accession>A0A4R4XY92</accession>
<dbReference type="InterPro" id="IPR039420">
    <property type="entry name" value="WalR-like"/>
</dbReference>
<dbReference type="Proteomes" id="UP000294947">
    <property type="component" value="Unassembled WGS sequence"/>
</dbReference>
<evidence type="ECO:0000256" key="3">
    <source>
        <dbReference type="ARBA" id="ARBA00023163"/>
    </source>
</evidence>
<evidence type="ECO:0000259" key="4">
    <source>
        <dbReference type="PROSITE" id="PS50043"/>
    </source>
</evidence>
<sequence length="208" mass="22742">MDGGTTTKIGVSITASDPLIRAGLAQCLDEHQHIETTNDNADVVVVAMDIAEASTIESLRSLNPAAVKPVILVVENRWRADIATAVRLGVRAVLWRHHFSAGAFAQAIRAVSDGGGFLPISMQGALVDQLQRTYREVLAPLDMTPSGITHRDIDVLRLVSEGFGLEEIAQKLHFSERTVKNILYKFMERFDLSNRTHAVAYAIRAGLI</sequence>